<organism evidence="1 2">
    <name type="scientific">Thiosulfatimonas sediminis</name>
    <dbReference type="NCBI Taxonomy" id="2675054"/>
    <lineage>
        <taxon>Bacteria</taxon>
        <taxon>Pseudomonadati</taxon>
        <taxon>Pseudomonadota</taxon>
        <taxon>Gammaproteobacteria</taxon>
        <taxon>Thiotrichales</taxon>
        <taxon>Piscirickettsiaceae</taxon>
        <taxon>Thiosulfatimonas</taxon>
    </lineage>
</organism>
<dbReference type="AlphaFoldDB" id="A0A6F8PTV0"/>
<dbReference type="PROSITE" id="PS51257">
    <property type="entry name" value="PROKAR_LIPOPROTEIN"/>
    <property type="match status" value="1"/>
</dbReference>
<accession>A0A6F8PTV0</accession>
<sequence>MRLLYRYPLKSIQKHFIIIALVSGCITFTPLSLAKSEPHTAVIVHYPNGNIVEYKYQKAYSEDLLDKIFSAKVQSWPDGQPIKIFTLPNQSKTHKQFVEEILHSNVFEMQRIWNRLIFSGRGVAPLELKNEVEMIKTVRKTAGSIGYISKDNLPQLQAK</sequence>
<reference evidence="2" key="1">
    <citation type="submission" date="2019-11" db="EMBL/GenBank/DDBJ databases">
        <title>Isolation and characterization of two novel species in the genus Thiomicrorhabdus.</title>
        <authorList>
            <person name="Mochizuki J."/>
            <person name="Kojima H."/>
            <person name="Fukui M."/>
        </authorList>
    </citation>
    <scope>NUCLEOTIDE SEQUENCE [LARGE SCALE GENOMIC DNA]</scope>
    <source>
        <strain evidence="2">aks77</strain>
    </source>
</reference>
<dbReference type="Proteomes" id="UP000501726">
    <property type="component" value="Chromosome"/>
</dbReference>
<dbReference type="RefSeq" id="WP_173271196.1">
    <property type="nucleotide sequence ID" value="NZ_AP021889.1"/>
</dbReference>
<evidence type="ECO:0000313" key="2">
    <source>
        <dbReference type="Proteomes" id="UP000501726"/>
    </source>
</evidence>
<dbReference type="Gene3D" id="3.40.190.10">
    <property type="entry name" value="Periplasmic binding protein-like II"/>
    <property type="match status" value="1"/>
</dbReference>
<keyword evidence="2" id="KW-1185">Reference proteome</keyword>
<dbReference type="KEGG" id="tse:THMIRHAS_08300"/>
<gene>
    <name evidence="1" type="ORF">THMIRHAS_08300</name>
</gene>
<dbReference type="EMBL" id="AP021889">
    <property type="protein sequence ID" value="BBP45457.1"/>
    <property type="molecule type" value="Genomic_DNA"/>
</dbReference>
<name>A0A6F8PTV0_9GAMM</name>
<proteinExistence type="predicted"/>
<protein>
    <recommendedName>
        <fullName evidence="3">PBP domain-containing protein</fullName>
    </recommendedName>
</protein>
<dbReference type="SUPFAM" id="SSF53850">
    <property type="entry name" value="Periplasmic binding protein-like II"/>
    <property type="match status" value="1"/>
</dbReference>
<evidence type="ECO:0000313" key="1">
    <source>
        <dbReference type="EMBL" id="BBP45457.1"/>
    </source>
</evidence>
<evidence type="ECO:0008006" key="3">
    <source>
        <dbReference type="Google" id="ProtNLM"/>
    </source>
</evidence>